<dbReference type="InterPro" id="IPR036942">
    <property type="entry name" value="Beta-barrel_TonB_sf"/>
</dbReference>
<keyword evidence="6 14" id="KW-0812">Transmembrane</keyword>
<dbReference type="GO" id="GO:0009279">
    <property type="term" value="C:cell outer membrane"/>
    <property type="evidence" value="ECO:0007669"/>
    <property type="project" value="UniProtKB-SubCell"/>
</dbReference>
<keyword evidence="4 14" id="KW-1134">Transmembrane beta strand</keyword>
<dbReference type="GO" id="GO:0030246">
    <property type="term" value="F:carbohydrate binding"/>
    <property type="evidence" value="ECO:0007669"/>
    <property type="project" value="InterPro"/>
</dbReference>
<dbReference type="OrthoDB" id="9758472at2"/>
<evidence type="ECO:0000256" key="5">
    <source>
        <dbReference type="ARBA" id="ARBA00022496"/>
    </source>
</evidence>
<dbReference type="Proteomes" id="UP000248745">
    <property type="component" value="Unassembled WGS sequence"/>
</dbReference>
<dbReference type="Pfam" id="PF00593">
    <property type="entry name" value="TonB_dep_Rec_b-barrel"/>
    <property type="match status" value="1"/>
</dbReference>
<comment type="subcellular location">
    <subcellularLocation>
        <location evidence="1 14">Cell outer membrane</location>
        <topology evidence="1 14">Multi-pass membrane protein</topology>
    </subcellularLocation>
</comment>
<evidence type="ECO:0000256" key="7">
    <source>
        <dbReference type="ARBA" id="ARBA00022729"/>
    </source>
</evidence>
<feature type="domain" description="TonB-dependent receptor-like beta-barrel" evidence="17">
    <location>
        <begin position="368"/>
        <end position="783"/>
    </location>
</feature>
<sequence length="811" mass="88606">MFKRLITFILLIICATSLSAKNITDAPEPGKGGIKGVITTSDKKSAEGVSIIVKELNKSVLSEEGGDFSINNLQPGTYTLFVSVPGFQPISQTVTVEAGHFEEIQLQLSASEKQLQEVVVSTGKNKFANHSSDYVSKLPLKNLENPQVYSTVTKAVMQEQLATSQDDALKNVTGLYRIWASTGRGGDGGSYFASRGFYTQSMFRDGIAGKVSGNADAANIESIESIKGPSATLFGSALTSYGGLVNRVTKSPYETFGGEATATIGSYGLARVTADVNTPLNEDKTALFRVNAAYTTQNSWQDYGFNKTIFLAPSLSLKVNDRLSFKVEAEFMNVKKTMEQTLYFDPSYTIDQLGVNRADKLNFDFKQSFISNDLAVTSNTANFFATMKYKISDNWTTQTLVSSSNNTASGPLNWFYLMPNNLMTRDVYNTDATESVIEAQQNIVGDFKIGNLRNRFVGGIDVYSSKLKNMYGYLPGGSWVFDTVNYSQPNNPNYSNFNLSSLNGLFANGPEYKSVTSQNTYSAYASDVLNITDNFMAMAALRVDRFDNKGTYDPNSNTTTGGYQQTALAPKFGLVYQPVKDKVALFANYQSGFQNVAPGQTADENGNLMTTTFKPEEARQYEGGVKVNTFGGRLTGTLSYYDIEVKNIVRSNPAVANASVQDGNQLSKGVEAEVIANPLPGLNIIAGYAYNDSKMTNADASVNGRRPVTAGPKDLVNFYISYHFTRGAVHGLGASFGGNYASENATYNYADLGVFTLPSYTVLNASVFYDQPKYRLTLKVDNLTNKEYFIGWTTVNPQMLRRVMASVAVKF</sequence>
<dbReference type="InterPro" id="IPR039426">
    <property type="entry name" value="TonB-dep_rcpt-like"/>
</dbReference>
<reference evidence="19 20" key="1">
    <citation type="submission" date="2018-06" db="EMBL/GenBank/DDBJ databases">
        <title>Mucibacter soli gen. nov., sp. nov., a new member of the family Chitinophagaceae producing mucin.</title>
        <authorList>
            <person name="Kim M.-K."/>
            <person name="Park S."/>
            <person name="Kim T.-S."/>
            <person name="Joung Y."/>
            <person name="Han J.-H."/>
            <person name="Kim S.B."/>
        </authorList>
    </citation>
    <scope>NUCLEOTIDE SEQUENCE [LARGE SCALE GENOMIC DNA]</scope>
    <source>
        <strain evidence="19 20">R1-15</strain>
    </source>
</reference>
<organism evidence="19 20">
    <name type="scientific">Taibaiella soli</name>
    <dbReference type="NCBI Taxonomy" id="1649169"/>
    <lineage>
        <taxon>Bacteria</taxon>
        <taxon>Pseudomonadati</taxon>
        <taxon>Bacteroidota</taxon>
        <taxon>Chitinophagia</taxon>
        <taxon>Chitinophagales</taxon>
        <taxon>Chitinophagaceae</taxon>
        <taxon>Taibaiella</taxon>
    </lineage>
</organism>
<name>A0A2W2B202_9BACT</name>
<dbReference type="Gene3D" id="2.60.40.1120">
    <property type="entry name" value="Carboxypeptidase-like, regulatory domain"/>
    <property type="match status" value="1"/>
</dbReference>
<dbReference type="InterPro" id="IPR010105">
    <property type="entry name" value="TonB_sidphr_rcpt"/>
</dbReference>
<dbReference type="CDD" id="cd01347">
    <property type="entry name" value="ligand_gated_channel"/>
    <property type="match status" value="1"/>
</dbReference>
<dbReference type="RefSeq" id="WP_110997710.1">
    <property type="nucleotide sequence ID" value="NZ_QKTW01000006.1"/>
</dbReference>
<gene>
    <name evidence="19" type="ORF">DN068_04605</name>
</gene>
<dbReference type="PROSITE" id="PS52016">
    <property type="entry name" value="TONB_DEPENDENT_REC_3"/>
    <property type="match status" value="1"/>
</dbReference>
<evidence type="ECO:0000259" key="18">
    <source>
        <dbReference type="Pfam" id="PF07715"/>
    </source>
</evidence>
<dbReference type="PANTHER" id="PTHR32552:SF68">
    <property type="entry name" value="FERRICHROME OUTER MEMBRANE TRANSPORTER_PHAGE RECEPTOR"/>
    <property type="match status" value="1"/>
</dbReference>
<comment type="similarity">
    <text evidence="2 14 15">Belongs to the TonB-dependent receptor family.</text>
</comment>
<feature type="signal peptide" evidence="16">
    <location>
        <begin position="1"/>
        <end position="20"/>
    </location>
</feature>
<dbReference type="InterPro" id="IPR000531">
    <property type="entry name" value="Beta-barrel_TonB"/>
</dbReference>
<evidence type="ECO:0000256" key="14">
    <source>
        <dbReference type="PROSITE-ProRule" id="PRU01360"/>
    </source>
</evidence>
<evidence type="ECO:0000256" key="6">
    <source>
        <dbReference type="ARBA" id="ARBA00022692"/>
    </source>
</evidence>
<evidence type="ECO:0000256" key="13">
    <source>
        <dbReference type="ARBA" id="ARBA00023237"/>
    </source>
</evidence>
<dbReference type="AlphaFoldDB" id="A0A2W2B202"/>
<evidence type="ECO:0000256" key="11">
    <source>
        <dbReference type="ARBA" id="ARBA00023136"/>
    </source>
</evidence>
<dbReference type="Gene3D" id="2.40.170.20">
    <property type="entry name" value="TonB-dependent receptor, beta-barrel domain"/>
    <property type="match status" value="1"/>
</dbReference>
<dbReference type="InterPro" id="IPR037066">
    <property type="entry name" value="Plug_dom_sf"/>
</dbReference>
<feature type="chain" id="PRO_5015952366" evidence="16">
    <location>
        <begin position="21"/>
        <end position="811"/>
    </location>
</feature>
<evidence type="ECO:0000256" key="3">
    <source>
        <dbReference type="ARBA" id="ARBA00022448"/>
    </source>
</evidence>
<keyword evidence="12 19" id="KW-0675">Receptor</keyword>
<evidence type="ECO:0000256" key="1">
    <source>
        <dbReference type="ARBA" id="ARBA00004571"/>
    </source>
</evidence>
<evidence type="ECO:0000256" key="10">
    <source>
        <dbReference type="ARBA" id="ARBA00023077"/>
    </source>
</evidence>
<protein>
    <submittedName>
        <fullName evidence="19">TonB-dependent siderophore receptor</fullName>
    </submittedName>
</protein>
<keyword evidence="3 14" id="KW-0813">Transport</keyword>
<accession>A0A2W2B202</accession>
<dbReference type="InterPro" id="IPR012910">
    <property type="entry name" value="Plug_dom"/>
</dbReference>
<evidence type="ECO:0000313" key="20">
    <source>
        <dbReference type="Proteomes" id="UP000248745"/>
    </source>
</evidence>
<keyword evidence="10 15" id="KW-0798">TonB box</keyword>
<dbReference type="GO" id="GO:0038023">
    <property type="term" value="F:signaling receptor activity"/>
    <property type="evidence" value="ECO:0007669"/>
    <property type="project" value="InterPro"/>
</dbReference>
<keyword evidence="5" id="KW-0410">Iron transport</keyword>
<evidence type="ECO:0000256" key="16">
    <source>
        <dbReference type="SAM" id="SignalP"/>
    </source>
</evidence>
<dbReference type="SUPFAM" id="SSF49452">
    <property type="entry name" value="Starch-binding domain-like"/>
    <property type="match status" value="1"/>
</dbReference>
<dbReference type="Pfam" id="PF13715">
    <property type="entry name" value="CarbopepD_reg_2"/>
    <property type="match status" value="1"/>
</dbReference>
<evidence type="ECO:0000256" key="2">
    <source>
        <dbReference type="ARBA" id="ARBA00009810"/>
    </source>
</evidence>
<dbReference type="GO" id="GO:0015891">
    <property type="term" value="P:siderophore transport"/>
    <property type="evidence" value="ECO:0007669"/>
    <property type="project" value="InterPro"/>
</dbReference>
<dbReference type="InterPro" id="IPR013784">
    <property type="entry name" value="Carb-bd-like_fold"/>
</dbReference>
<keyword evidence="8" id="KW-0408">Iron</keyword>
<evidence type="ECO:0000256" key="12">
    <source>
        <dbReference type="ARBA" id="ARBA00023170"/>
    </source>
</evidence>
<evidence type="ECO:0000313" key="19">
    <source>
        <dbReference type="EMBL" id="PZF74294.1"/>
    </source>
</evidence>
<feature type="domain" description="TonB-dependent receptor plug" evidence="18">
    <location>
        <begin position="143"/>
        <end position="237"/>
    </location>
</feature>
<dbReference type="Pfam" id="PF07715">
    <property type="entry name" value="Plug"/>
    <property type="match status" value="1"/>
</dbReference>
<dbReference type="PANTHER" id="PTHR32552">
    <property type="entry name" value="FERRICHROME IRON RECEPTOR-RELATED"/>
    <property type="match status" value="1"/>
</dbReference>
<keyword evidence="20" id="KW-1185">Reference proteome</keyword>
<keyword evidence="11 14" id="KW-0472">Membrane</keyword>
<evidence type="ECO:0000256" key="15">
    <source>
        <dbReference type="RuleBase" id="RU003357"/>
    </source>
</evidence>
<evidence type="ECO:0000256" key="9">
    <source>
        <dbReference type="ARBA" id="ARBA00023065"/>
    </source>
</evidence>
<evidence type="ECO:0000259" key="17">
    <source>
        <dbReference type="Pfam" id="PF00593"/>
    </source>
</evidence>
<dbReference type="GO" id="GO:0015344">
    <property type="term" value="F:siderophore uptake transmembrane transporter activity"/>
    <property type="evidence" value="ECO:0007669"/>
    <property type="project" value="TreeGrafter"/>
</dbReference>
<evidence type="ECO:0000256" key="8">
    <source>
        <dbReference type="ARBA" id="ARBA00023004"/>
    </source>
</evidence>
<keyword evidence="7 16" id="KW-0732">Signal</keyword>
<dbReference type="Gene3D" id="2.170.130.10">
    <property type="entry name" value="TonB-dependent receptor, plug domain"/>
    <property type="match status" value="1"/>
</dbReference>
<dbReference type="EMBL" id="QKTW01000006">
    <property type="protein sequence ID" value="PZF74294.1"/>
    <property type="molecule type" value="Genomic_DNA"/>
</dbReference>
<comment type="caution">
    <text evidence="19">The sequence shown here is derived from an EMBL/GenBank/DDBJ whole genome shotgun (WGS) entry which is preliminary data.</text>
</comment>
<keyword evidence="13 14" id="KW-0998">Cell outer membrane</keyword>
<evidence type="ECO:0000256" key="4">
    <source>
        <dbReference type="ARBA" id="ARBA00022452"/>
    </source>
</evidence>
<keyword evidence="9" id="KW-0406">Ion transport</keyword>
<proteinExistence type="inferred from homology"/>
<dbReference type="NCBIfam" id="TIGR01783">
    <property type="entry name" value="TonB-siderophor"/>
    <property type="match status" value="1"/>
</dbReference>
<dbReference type="SUPFAM" id="SSF56935">
    <property type="entry name" value="Porins"/>
    <property type="match status" value="1"/>
</dbReference>